<proteinExistence type="predicted"/>
<dbReference type="InterPro" id="IPR052579">
    <property type="entry name" value="Zinc_finger_SWIM"/>
</dbReference>
<dbReference type="Proteomes" id="UP000245207">
    <property type="component" value="Unassembled WGS sequence"/>
</dbReference>
<dbReference type="EMBL" id="PKPP01017701">
    <property type="protein sequence ID" value="PWA36761.1"/>
    <property type="molecule type" value="Genomic_DNA"/>
</dbReference>
<name>A0A2U1KJ57_ARTAN</name>
<protein>
    <submittedName>
        <fullName evidence="1">Protein FAR1-RELATED SEQUENCE 5</fullName>
    </submittedName>
</protein>
<comment type="caution">
    <text evidence="1">The sequence shown here is derived from an EMBL/GenBank/DDBJ whole genome shotgun (WGS) entry which is preliminary data.</text>
</comment>
<keyword evidence="2" id="KW-1185">Reference proteome</keyword>
<gene>
    <name evidence="1" type="ORF">CTI12_AA596410</name>
</gene>
<reference evidence="1 2" key="1">
    <citation type="journal article" date="2018" name="Mol. Plant">
        <title>The genome of Artemisia annua provides insight into the evolution of Asteraceae family and artemisinin biosynthesis.</title>
        <authorList>
            <person name="Shen Q."/>
            <person name="Zhang L."/>
            <person name="Liao Z."/>
            <person name="Wang S."/>
            <person name="Yan T."/>
            <person name="Shi P."/>
            <person name="Liu M."/>
            <person name="Fu X."/>
            <person name="Pan Q."/>
            <person name="Wang Y."/>
            <person name="Lv Z."/>
            <person name="Lu X."/>
            <person name="Zhang F."/>
            <person name="Jiang W."/>
            <person name="Ma Y."/>
            <person name="Chen M."/>
            <person name="Hao X."/>
            <person name="Li L."/>
            <person name="Tang Y."/>
            <person name="Lv G."/>
            <person name="Zhou Y."/>
            <person name="Sun X."/>
            <person name="Brodelius P.E."/>
            <person name="Rose J.K.C."/>
            <person name="Tang K."/>
        </authorList>
    </citation>
    <scope>NUCLEOTIDE SEQUENCE [LARGE SCALE GENOMIC DNA]</scope>
    <source>
        <strain evidence="2">cv. Huhao1</strain>
        <tissue evidence="1">Leaf</tissue>
    </source>
</reference>
<dbReference type="PANTHER" id="PTHR31569:SF4">
    <property type="entry name" value="SWIM-TYPE DOMAIN-CONTAINING PROTEIN"/>
    <property type="match status" value="1"/>
</dbReference>
<dbReference type="OrthoDB" id="2422440at2759"/>
<organism evidence="1 2">
    <name type="scientific">Artemisia annua</name>
    <name type="common">Sweet wormwood</name>
    <dbReference type="NCBI Taxonomy" id="35608"/>
    <lineage>
        <taxon>Eukaryota</taxon>
        <taxon>Viridiplantae</taxon>
        <taxon>Streptophyta</taxon>
        <taxon>Embryophyta</taxon>
        <taxon>Tracheophyta</taxon>
        <taxon>Spermatophyta</taxon>
        <taxon>Magnoliopsida</taxon>
        <taxon>eudicotyledons</taxon>
        <taxon>Gunneridae</taxon>
        <taxon>Pentapetalae</taxon>
        <taxon>asterids</taxon>
        <taxon>campanulids</taxon>
        <taxon>Asterales</taxon>
        <taxon>Asteraceae</taxon>
        <taxon>Asteroideae</taxon>
        <taxon>Anthemideae</taxon>
        <taxon>Artemisiinae</taxon>
        <taxon>Artemisia</taxon>
    </lineage>
</organism>
<sequence length="84" mass="9648">MEGHPYARLLSNDEYQLVEDLTKKNVEPHDILSIIKARNKDNVSTLKDIYNAQAKIRKAGRVGKHSKMQVSIFPWSQLISFEGH</sequence>
<evidence type="ECO:0000313" key="1">
    <source>
        <dbReference type="EMBL" id="PWA36761.1"/>
    </source>
</evidence>
<dbReference type="AlphaFoldDB" id="A0A2U1KJ57"/>
<dbReference type="PANTHER" id="PTHR31569">
    <property type="entry name" value="SWIM-TYPE DOMAIN-CONTAINING PROTEIN"/>
    <property type="match status" value="1"/>
</dbReference>
<accession>A0A2U1KJ57</accession>
<evidence type="ECO:0000313" key="2">
    <source>
        <dbReference type="Proteomes" id="UP000245207"/>
    </source>
</evidence>